<dbReference type="OrthoDB" id="771136at2759"/>
<dbReference type="PANTHER" id="PTHR47966">
    <property type="entry name" value="BETA-SITE APP-CLEAVING ENZYME, ISOFORM A-RELATED"/>
    <property type="match status" value="1"/>
</dbReference>
<dbReference type="EMBL" id="KL596897">
    <property type="protein sequence ID" value="KER22481.1"/>
    <property type="molecule type" value="Genomic_DNA"/>
</dbReference>
<dbReference type="PROSITE" id="PS51767">
    <property type="entry name" value="PEPTIDASE_A1"/>
    <property type="match status" value="1"/>
</dbReference>
<feature type="domain" description="Peptidase A1" evidence="2">
    <location>
        <begin position="1"/>
        <end position="191"/>
    </location>
</feature>
<evidence type="ECO:0000256" key="1">
    <source>
        <dbReference type="ARBA" id="ARBA00007447"/>
    </source>
</evidence>
<dbReference type="Gene3D" id="2.40.70.10">
    <property type="entry name" value="Acid Proteases"/>
    <property type="match status" value="1"/>
</dbReference>
<dbReference type="GeneID" id="20323622"/>
<dbReference type="AlphaFoldDB" id="A0A074Z5R8"/>
<evidence type="ECO:0000313" key="3">
    <source>
        <dbReference type="EMBL" id="KER22481.1"/>
    </source>
</evidence>
<protein>
    <recommendedName>
        <fullName evidence="2">Peptidase A1 domain-containing protein</fullName>
    </recommendedName>
</protein>
<dbReference type="KEGG" id="ovi:T265_09453"/>
<dbReference type="PANTHER" id="PTHR47966:SF51">
    <property type="entry name" value="BETA-SITE APP-CLEAVING ENZYME, ISOFORM A-RELATED"/>
    <property type="match status" value="1"/>
</dbReference>
<comment type="similarity">
    <text evidence="1">Belongs to the peptidase A1 family.</text>
</comment>
<dbReference type="SUPFAM" id="SSF50630">
    <property type="entry name" value="Acid proteases"/>
    <property type="match status" value="1"/>
</dbReference>
<proteinExistence type="inferred from homology"/>
<dbReference type="GO" id="GO:0004190">
    <property type="term" value="F:aspartic-type endopeptidase activity"/>
    <property type="evidence" value="ECO:0007669"/>
    <property type="project" value="InterPro"/>
</dbReference>
<reference evidence="3 4" key="1">
    <citation type="submission" date="2013-11" db="EMBL/GenBank/DDBJ databases">
        <title>Opisthorchis viverrini - life in the bile duct.</title>
        <authorList>
            <person name="Young N.D."/>
            <person name="Nagarajan N."/>
            <person name="Lin S.J."/>
            <person name="Korhonen P.K."/>
            <person name="Jex A.R."/>
            <person name="Hall R.S."/>
            <person name="Safavi-Hemami H."/>
            <person name="Kaewkong W."/>
            <person name="Bertrand D."/>
            <person name="Gao S."/>
            <person name="Seet Q."/>
            <person name="Wongkham S."/>
            <person name="Teh B.T."/>
            <person name="Wongkham C."/>
            <person name="Intapan P.M."/>
            <person name="Maleewong W."/>
            <person name="Yang X."/>
            <person name="Hu M."/>
            <person name="Wang Z."/>
            <person name="Hofmann A."/>
            <person name="Sternberg P.W."/>
            <person name="Tan P."/>
            <person name="Wang J."/>
            <person name="Gasser R.B."/>
        </authorList>
    </citation>
    <scope>NUCLEOTIDE SEQUENCE [LARGE SCALE GENOMIC DNA]</scope>
</reference>
<dbReference type="CTD" id="20323622"/>
<dbReference type="InterPro" id="IPR021109">
    <property type="entry name" value="Peptidase_aspartic_dom_sf"/>
</dbReference>
<organism evidence="3 4">
    <name type="scientific">Opisthorchis viverrini</name>
    <name type="common">Southeast Asian liver fluke</name>
    <dbReference type="NCBI Taxonomy" id="6198"/>
    <lineage>
        <taxon>Eukaryota</taxon>
        <taxon>Metazoa</taxon>
        <taxon>Spiralia</taxon>
        <taxon>Lophotrochozoa</taxon>
        <taxon>Platyhelminthes</taxon>
        <taxon>Trematoda</taxon>
        <taxon>Digenea</taxon>
        <taxon>Opisthorchiida</taxon>
        <taxon>Opisthorchiata</taxon>
        <taxon>Opisthorchiidae</taxon>
        <taxon>Opisthorchis</taxon>
    </lineage>
</organism>
<dbReference type="Pfam" id="PF00026">
    <property type="entry name" value="Asp"/>
    <property type="match status" value="1"/>
</dbReference>
<gene>
    <name evidence="3" type="ORF">T265_09453</name>
</gene>
<name>A0A074Z5R8_OPIVI</name>
<sequence>MSRKFGFYFQDGGATFVMGDNLEQLITDPVTYINVAQGPYWETRVNWIFIDDSGFCTEDHRMLFDTGTNTIDLPGDIHMTINNVLGIWRTMHHVYVFDCERLPDLPPITFQIQGKMLQIMPKQYTKQVDNRFHTCDQPIEHSTTTTNYDVSCCTRFQNTTPNCFVGIILGMSFLHSFQLIFDDHAGTVGFSARPGRSFIS</sequence>
<dbReference type="GO" id="GO:0006508">
    <property type="term" value="P:proteolysis"/>
    <property type="evidence" value="ECO:0007669"/>
    <property type="project" value="InterPro"/>
</dbReference>
<dbReference type="InterPro" id="IPR033121">
    <property type="entry name" value="PEPTIDASE_A1"/>
</dbReference>
<dbReference type="InterPro" id="IPR001461">
    <property type="entry name" value="Aspartic_peptidase_A1"/>
</dbReference>
<dbReference type="RefSeq" id="XP_009173784.1">
    <property type="nucleotide sequence ID" value="XM_009175520.1"/>
</dbReference>
<keyword evidence="4" id="KW-1185">Reference proteome</keyword>
<accession>A0A074Z5R8</accession>
<dbReference type="Proteomes" id="UP000054324">
    <property type="component" value="Unassembled WGS sequence"/>
</dbReference>
<evidence type="ECO:0000313" key="4">
    <source>
        <dbReference type="Proteomes" id="UP000054324"/>
    </source>
</evidence>
<evidence type="ECO:0000259" key="2">
    <source>
        <dbReference type="PROSITE" id="PS51767"/>
    </source>
</evidence>